<evidence type="ECO:0000313" key="2">
    <source>
        <dbReference type="EMBL" id="CAH1965219.1"/>
    </source>
</evidence>
<comment type="caution">
    <text evidence="2">The sequence shown here is derived from an EMBL/GenBank/DDBJ whole genome shotgun (WGS) entry which is preliminary data.</text>
</comment>
<dbReference type="Proteomes" id="UP001152888">
    <property type="component" value="Unassembled WGS sequence"/>
</dbReference>
<feature type="signal peptide" evidence="1">
    <location>
        <begin position="1"/>
        <end position="18"/>
    </location>
</feature>
<sequence>MIYGKFIVFAILYCEVMALTDKDHFGSDLSRMKRSPTLLGKRHHGGLLLGGGLLGHGGVGPSGGGGGQYVTNINNYGPSHAGVASHPEVDHHVNYGHGQGGGSFAASGAAAGSHGQAQSQSAAFSLGPYSASFSQSQAQGGRRGIFDLFD</sequence>
<reference evidence="2" key="1">
    <citation type="submission" date="2022-03" db="EMBL/GenBank/DDBJ databases">
        <authorList>
            <person name="Sayadi A."/>
        </authorList>
    </citation>
    <scope>NUCLEOTIDE SEQUENCE</scope>
</reference>
<proteinExistence type="predicted"/>
<dbReference type="OrthoDB" id="6782230at2759"/>
<protein>
    <submittedName>
        <fullName evidence="2">Uncharacterized protein</fullName>
    </submittedName>
</protein>
<gene>
    <name evidence="2" type="ORF">ACAOBT_LOCUS6219</name>
</gene>
<accession>A0A9P0K6F6</accession>
<keyword evidence="1" id="KW-0732">Signal</keyword>
<name>A0A9P0K6F6_ACAOB</name>
<feature type="chain" id="PRO_5040271566" evidence="1">
    <location>
        <begin position="19"/>
        <end position="150"/>
    </location>
</feature>
<organism evidence="2 3">
    <name type="scientific">Acanthoscelides obtectus</name>
    <name type="common">Bean weevil</name>
    <name type="synonym">Bruchus obtectus</name>
    <dbReference type="NCBI Taxonomy" id="200917"/>
    <lineage>
        <taxon>Eukaryota</taxon>
        <taxon>Metazoa</taxon>
        <taxon>Ecdysozoa</taxon>
        <taxon>Arthropoda</taxon>
        <taxon>Hexapoda</taxon>
        <taxon>Insecta</taxon>
        <taxon>Pterygota</taxon>
        <taxon>Neoptera</taxon>
        <taxon>Endopterygota</taxon>
        <taxon>Coleoptera</taxon>
        <taxon>Polyphaga</taxon>
        <taxon>Cucujiformia</taxon>
        <taxon>Chrysomeloidea</taxon>
        <taxon>Chrysomelidae</taxon>
        <taxon>Bruchinae</taxon>
        <taxon>Bruchini</taxon>
        <taxon>Acanthoscelides</taxon>
    </lineage>
</organism>
<keyword evidence="3" id="KW-1185">Reference proteome</keyword>
<dbReference type="EMBL" id="CAKOFQ010006722">
    <property type="protein sequence ID" value="CAH1965219.1"/>
    <property type="molecule type" value="Genomic_DNA"/>
</dbReference>
<evidence type="ECO:0000256" key="1">
    <source>
        <dbReference type="SAM" id="SignalP"/>
    </source>
</evidence>
<evidence type="ECO:0000313" key="3">
    <source>
        <dbReference type="Proteomes" id="UP001152888"/>
    </source>
</evidence>
<dbReference type="AlphaFoldDB" id="A0A9P0K6F6"/>